<dbReference type="CDD" id="cd00371">
    <property type="entry name" value="HMA"/>
    <property type="match status" value="1"/>
</dbReference>
<dbReference type="GeneID" id="120105695"/>
<dbReference type="PANTHER" id="PTHR22814">
    <property type="entry name" value="COPPER TRANSPORT PROTEIN ATOX1-RELATED"/>
    <property type="match status" value="1"/>
</dbReference>
<dbReference type="Gene3D" id="3.30.70.100">
    <property type="match status" value="1"/>
</dbReference>
<dbReference type="InterPro" id="IPR006121">
    <property type="entry name" value="HMA_dom"/>
</dbReference>
<dbReference type="RefSeq" id="XP_038974298.1">
    <property type="nucleotide sequence ID" value="XM_039118370.1"/>
</dbReference>
<keyword evidence="4" id="KW-1185">Reference proteome</keyword>
<evidence type="ECO:0000256" key="2">
    <source>
        <dbReference type="SAM" id="MobiDB-lite"/>
    </source>
</evidence>
<feature type="region of interest" description="Disordered" evidence="2">
    <location>
        <begin position="76"/>
        <end position="151"/>
    </location>
</feature>
<dbReference type="PANTHER" id="PTHR22814:SF320">
    <property type="entry name" value="OS01G0309800 PROTEIN"/>
    <property type="match status" value="1"/>
</dbReference>
<keyword evidence="1" id="KW-0479">Metal-binding</keyword>
<evidence type="ECO:0000259" key="3">
    <source>
        <dbReference type="PROSITE" id="PS50846"/>
    </source>
</evidence>
<dbReference type="KEGG" id="pda:120105695"/>
<dbReference type="PROSITE" id="PS50846">
    <property type="entry name" value="HMA_2"/>
    <property type="match status" value="1"/>
</dbReference>
<dbReference type="SUPFAM" id="SSF55008">
    <property type="entry name" value="HMA, heavy metal-associated domain"/>
    <property type="match status" value="1"/>
</dbReference>
<name>A0A8B8ZS08_PHODC</name>
<accession>A0A8B8ZS08</accession>
<dbReference type="GO" id="GO:0046872">
    <property type="term" value="F:metal ion binding"/>
    <property type="evidence" value="ECO:0007669"/>
    <property type="project" value="UniProtKB-KW"/>
</dbReference>
<dbReference type="Proteomes" id="UP000228380">
    <property type="component" value="Unplaced"/>
</dbReference>
<sequence>MLPELEKARVTELHVRMDCNGCVQKIKKVMHGIDGVYDVYVDSAQQKLTVVGRADPEKIVKAIKKTGKIATICSHTEQVEPSGSEQPPPSTEAAASSNPPSTEAADQPPSMAPPATPGEPPQEAPPEETKAPEINPSPEAKDATPTEPRDVEEIHMVHHYPQSYIYREHWNQYPTSGHEIRHEAPYHVTHSYSSYRPSPYVTGYGHLQSPPQDIRYSGAEAHHDGYYHNRGAGDGNQITSIFSDENPNACRIV</sequence>
<evidence type="ECO:0000313" key="4">
    <source>
        <dbReference type="Proteomes" id="UP000228380"/>
    </source>
</evidence>
<dbReference type="OrthoDB" id="1919822at2759"/>
<feature type="domain" description="HMA" evidence="3">
    <location>
        <begin position="8"/>
        <end position="71"/>
    </location>
</feature>
<protein>
    <submittedName>
        <fullName evidence="5">Heavy metal-associated isoprenylated plant protein 5-like</fullName>
    </submittedName>
</protein>
<proteinExistence type="predicted"/>
<dbReference type="InterPro" id="IPR036163">
    <property type="entry name" value="HMA_dom_sf"/>
</dbReference>
<dbReference type="AlphaFoldDB" id="A0A8B8ZS08"/>
<evidence type="ECO:0000313" key="5">
    <source>
        <dbReference type="RefSeq" id="XP_038974298.1"/>
    </source>
</evidence>
<reference evidence="5" key="1">
    <citation type="submission" date="2025-08" db="UniProtKB">
        <authorList>
            <consortium name="RefSeq"/>
        </authorList>
    </citation>
    <scope>IDENTIFICATION</scope>
    <source>
        <tissue evidence="5">Young leaves</tissue>
    </source>
</reference>
<feature type="compositionally biased region" description="Basic and acidic residues" evidence="2">
    <location>
        <begin position="139"/>
        <end position="151"/>
    </location>
</feature>
<organism evidence="4 5">
    <name type="scientific">Phoenix dactylifera</name>
    <name type="common">Date palm</name>
    <dbReference type="NCBI Taxonomy" id="42345"/>
    <lineage>
        <taxon>Eukaryota</taxon>
        <taxon>Viridiplantae</taxon>
        <taxon>Streptophyta</taxon>
        <taxon>Embryophyta</taxon>
        <taxon>Tracheophyta</taxon>
        <taxon>Spermatophyta</taxon>
        <taxon>Magnoliopsida</taxon>
        <taxon>Liliopsida</taxon>
        <taxon>Arecaceae</taxon>
        <taxon>Coryphoideae</taxon>
        <taxon>Phoeniceae</taxon>
        <taxon>Phoenix</taxon>
    </lineage>
</organism>
<gene>
    <name evidence="5" type="primary">LOC120105695</name>
</gene>
<feature type="compositionally biased region" description="Pro residues" evidence="2">
    <location>
        <begin position="110"/>
        <end position="124"/>
    </location>
</feature>
<feature type="compositionally biased region" description="Polar residues" evidence="2">
    <location>
        <begin position="76"/>
        <end position="85"/>
    </location>
</feature>
<dbReference type="Pfam" id="PF00403">
    <property type="entry name" value="HMA"/>
    <property type="match status" value="1"/>
</dbReference>
<evidence type="ECO:0000256" key="1">
    <source>
        <dbReference type="ARBA" id="ARBA00022723"/>
    </source>
</evidence>